<evidence type="ECO:0000313" key="3">
    <source>
        <dbReference type="Proteomes" id="UP000054217"/>
    </source>
</evidence>
<keyword evidence="3" id="KW-1185">Reference proteome</keyword>
<evidence type="ECO:0000256" key="1">
    <source>
        <dbReference type="SAM" id="MobiDB-lite"/>
    </source>
</evidence>
<dbReference type="Proteomes" id="UP000054217">
    <property type="component" value="Unassembled WGS sequence"/>
</dbReference>
<name>A0A0C3IHT0_PISTI</name>
<dbReference type="AlphaFoldDB" id="A0A0C3IHT0"/>
<dbReference type="InParanoid" id="A0A0C3IHT0"/>
<feature type="region of interest" description="Disordered" evidence="1">
    <location>
        <begin position="125"/>
        <end position="148"/>
    </location>
</feature>
<protein>
    <submittedName>
        <fullName evidence="2">Uncharacterized protein</fullName>
    </submittedName>
</protein>
<sequence>MASQSKMLTVPWIITTYSKKIPALHTCKLNRILSLLLFRQGRHKHLIWLSDSIATCNTTNTENPTAVLQSTMHKAKGTLRANLFRTLATKDAARYLCSHLAISSPTDSAISGVVPGLGNIPIAGSTSLRADDNPRTTGNASLSSPLLM</sequence>
<evidence type="ECO:0000313" key="2">
    <source>
        <dbReference type="EMBL" id="KIN96587.1"/>
    </source>
</evidence>
<proteinExistence type="predicted"/>
<feature type="compositionally biased region" description="Polar residues" evidence="1">
    <location>
        <begin position="135"/>
        <end position="148"/>
    </location>
</feature>
<reference evidence="2 3" key="1">
    <citation type="submission" date="2014-04" db="EMBL/GenBank/DDBJ databases">
        <authorList>
            <consortium name="DOE Joint Genome Institute"/>
            <person name="Kuo A."/>
            <person name="Kohler A."/>
            <person name="Costa M.D."/>
            <person name="Nagy L.G."/>
            <person name="Floudas D."/>
            <person name="Copeland A."/>
            <person name="Barry K.W."/>
            <person name="Cichocki N."/>
            <person name="Veneault-Fourrey C."/>
            <person name="LaButti K."/>
            <person name="Lindquist E.A."/>
            <person name="Lipzen A."/>
            <person name="Lundell T."/>
            <person name="Morin E."/>
            <person name="Murat C."/>
            <person name="Sun H."/>
            <person name="Tunlid A."/>
            <person name="Henrissat B."/>
            <person name="Grigoriev I.V."/>
            <person name="Hibbett D.S."/>
            <person name="Martin F."/>
            <person name="Nordberg H.P."/>
            <person name="Cantor M.N."/>
            <person name="Hua S.X."/>
        </authorList>
    </citation>
    <scope>NUCLEOTIDE SEQUENCE [LARGE SCALE GENOMIC DNA]</scope>
    <source>
        <strain evidence="2 3">Marx 270</strain>
    </source>
</reference>
<organism evidence="2 3">
    <name type="scientific">Pisolithus tinctorius Marx 270</name>
    <dbReference type="NCBI Taxonomy" id="870435"/>
    <lineage>
        <taxon>Eukaryota</taxon>
        <taxon>Fungi</taxon>
        <taxon>Dikarya</taxon>
        <taxon>Basidiomycota</taxon>
        <taxon>Agaricomycotina</taxon>
        <taxon>Agaricomycetes</taxon>
        <taxon>Agaricomycetidae</taxon>
        <taxon>Boletales</taxon>
        <taxon>Sclerodermatineae</taxon>
        <taxon>Pisolithaceae</taxon>
        <taxon>Pisolithus</taxon>
    </lineage>
</organism>
<dbReference type="HOGENOM" id="CLU_1759549_0_0_1"/>
<gene>
    <name evidence="2" type="ORF">M404DRAFT_238710</name>
</gene>
<reference evidence="3" key="2">
    <citation type="submission" date="2015-01" db="EMBL/GenBank/DDBJ databases">
        <title>Evolutionary Origins and Diversification of the Mycorrhizal Mutualists.</title>
        <authorList>
            <consortium name="DOE Joint Genome Institute"/>
            <consortium name="Mycorrhizal Genomics Consortium"/>
            <person name="Kohler A."/>
            <person name="Kuo A."/>
            <person name="Nagy L.G."/>
            <person name="Floudas D."/>
            <person name="Copeland A."/>
            <person name="Barry K.W."/>
            <person name="Cichocki N."/>
            <person name="Veneault-Fourrey C."/>
            <person name="LaButti K."/>
            <person name="Lindquist E.A."/>
            <person name="Lipzen A."/>
            <person name="Lundell T."/>
            <person name="Morin E."/>
            <person name="Murat C."/>
            <person name="Riley R."/>
            <person name="Ohm R."/>
            <person name="Sun H."/>
            <person name="Tunlid A."/>
            <person name="Henrissat B."/>
            <person name="Grigoriev I.V."/>
            <person name="Hibbett D.S."/>
            <person name="Martin F."/>
        </authorList>
    </citation>
    <scope>NUCLEOTIDE SEQUENCE [LARGE SCALE GENOMIC DNA]</scope>
    <source>
        <strain evidence="3">Marx 270</strain>
    </source>
</reference>
<dbReference type="EMBL" id="KN832043">
    <property type="protein sequence ID" value="KIN96587.1"/>
    <property type="molecule type" value="Genomic_DNA"/>
</dbReference>
<accession>A0A0C3IHT0</accession>